<dbReference type="InterPro" id="IPR008942">
    <property type="entry name" value="ENTH_VHS"/>
</dbReference>
<feature type="domain" description="CID" evidence="2">
    <location>
        <begin position="1"/>
        <end position="133"/>
    </location>
</feature>
<feature type="compositionally biased region" description="Polar residues" evidence="1">
    <location>
        <begin position="376"/>
        <end position="392"/>
    </location>
</feature>
<reference evidence="3 4" key="1">
    <citation type="submission" date="2018-05" db="EMBL/GenBank/DDBJ databases">
        <title>Genome sequencing and assembly of the regulated plant pathogen Lachnellula willkommii and related sister species for the development of diagnostic species identification markers.</title>
        <authorList>
            <person name="Giroux E."/>
            <person name="Bilodeau G."/>
        </authorList>
    </citation>
    <scope>NUCLEOTIDE SEQUENCE [LARGE SCALE GENOMIC DNA]</scope>
    <source>
        <strain evidence="3 4">CBS 268.59</strain>
    </source>
</reference>
<feature type="region of interest" description="Disordered" evidence="1">
    <location>
        <begin position="149"/>
        <end position="176"/>
    </location>
</feature>
<evidence type="ECO:0000259" key="2">
    <source>
        <dbReference type="PROSITE" id="PS51391"/>
    </source>
</evidence>
<dbReference type="AlphaFoldDB" id="A0A8T9CCP0"/>
<dbReference type="PROSITE" id="PS51391">
    <property type="entry name" value="CID"/>
    <property type="match status" value="1"/>
</dbReference>
<dbReference type="InterPro" id="IPR047883">
    <property type="entry name" value="Rtt103-like_CID"/>
</dbReference>
<proteinExistence type="predicted"/>
<dbReference type="SUPFAM" id="SSF48464">
    <property type="entry name" value="ENTH/VHS domain"/>
    <property type="match status" value="1"/>
</dbReference>
<comment type="caution">
    <text evidence="3">The sequence shown here is derived from an EMBL/GenBank/DDBJ whole genome shotgun (WGS) entry which is preliminary data.</text>
</comment>
<accession>A0A8T9CCP0</accession>
<dbReference type="Gene3D" id="1.25.40.90">
    <property type="match status" value="1"/>
</dbReference>
<dbReference type="OrthoDB" id="10069473at2759"/>
<evidence type="ECO:0000313" key="3">
    <source>
        <dbReference type="EMBL" id="TVY82952.1"/>
    </source>
</evidence>
<name>A0A8T9CCP0_9HELO</name>
<dbReference type="InterPro" id="IPR006569">
    <property type="entry name" value="CID_dom"/>
</dbReference>
<dbReference type="GO" id="GO:0099122">
    <property type="term" value="F:RNA polymerase II C-terminal domain binding"/>
    <property type="evidence" value="ECO:0007669"/>
    <property type="project" value="InterPro"/>
</dbReference>
<dbReference type="PANTHER" id="PTHR12460">
    <property type="entry name" value="CYCLIN-DEPENDENT KINASE INHIBITOR-RELATED PROTEIN"/>
    <property type="match status" value="1"/>
</dbReference>
<dbReference type="Proteomes" id="UP000469558">
    <property type="component" value="Unassembled WGS sequence"/>
</dbReference>
<dbReference type="SMART" id="SM00582">
    <property type="entry name" value="RPR"/>
    <property type="match status" value="1"/>
</dbReference>
<evidence type="ECO:0000256" key="1">
    <source>
        <dbReference type="SAM" id="MobiDB-lite"/>
    </source>
</evidence>
<dbReference type="PANTHER" id="PTHR12460:SF0">
    <property type="entry name" value="CID DOMAIN-CONTAINING PROTEIN-RELATED"/>
    <property type="match status" value="1"/>
</dbReference>
<dbReference type="EMBL" id="QGMK01000252">
    <property type="protein sequence ID" value="TVY82952.1"/>
    <property type="molecule type" value="Genomic_DNA"/>
</dbReference>
<sequence length="430" mass="46433">MAYTDDAVLAKLSALNETQESIVTVAQWVMFHRRHADRTGQLWLQRLKDSGSNKRLNLIYLANEVAQQSKARKKEDFLIAFSPVIAEATATAYKGATNEVQQKLRRVVEVWRQRQIFEIPIQESIETRLEGIVPKCMCYNTIANRPELDKTRSSGKRTGGSIFSSNTGSTPSELGPLLEPQQALTKANLSAKTSLGNANQDYDKLTDPSAVTPSAPVHAARLNGLLKTLANAEGAVAESIKARKALIEGLEKILGTNRAALAADEAQHAELSSRRHEIDSKKRDVEDAIMRGFQPNSNPGTPAGVGEGSPGASHSPITPGPEPDRPEVEALTPPGYPQPSEAEPVPELDLHGSNGGAYIHNLQQQPAQGPTAGSDLLSSLSTTYPRPSSVTSVKKRKLNDNDFPDLGGDAMDGLDADVAEMLWKDTNNGH</sequence>
<dbReference type="Pfam" id="PF04818">
    <property type="entry name" value="CID"/>
    <property type="match status" value="1"/>
</dbReference>
<organism evidence="3 4">
    <name type="scientific">Lachnellula suecica</name>
    <dbReference type="NCBI Taxonomy" id="602035"/>
    <lineage>
        <taxon>Eukaryota</taxon>
        <taxon>Fungi</taxon>
        <taxon>Dikarya</taxon>
        <taxon>Ascomycota</taxon>
        <taxon>Pezizomycotina</taxon>
        <taxon>Leotiomycetes</taxon>
        <taxon>Helotiales</taxon>
        <taxon>Lachnaceae</taxon>
        <taxon>Lachnellula</taxon>
    </lineage>
</organism>
<keyword evidence="4" id="KW-1185">Reference proteome</keyword>
<evidence type="ECO:0000313" key="4">
    <source>
        <dbReference type="Proteomes" id="UP000469558"/>
    </source>
</evidence>
<dbReference type="CDD" id="cd17003">
    <property type="entry name" value="CID_Rtt103"/>
    <property type="match status" value="1"/>
</dbReference>
<dbReference type="GO" id="GO:0031124">
    <property type="term" value="P:mRNA 3'-end processing"/>
    <property type="evidence" value="ECO:0007669"/>
    <property type="project" value="InterPro"/>
</dbReference>
<dbReference type="FunFam" id="1.25.40.90:FF:000030">
    <property type="entry name" value="DUF618 domain protein"/>
    <property type="match status" value="1"/>
</dbReference>
<gene>
    <name evidence="3" type="primary">SPBC337.03</name>
    <name evidence="3" type="ORF">LSUE1_G003730</name>
</gene>
<feature type="compositionally biased region" description="Polar residues" evidence="1">
    <location>
        <begin position="161"/>
        <end position="172"/>
    </location>
</feature>
<protein>
    <submittedName>
        <fullName evidence="3">UPF0400 protein</fullName>
    </submittedName>
</protein>
<feature type="region of interest" description="Disordered" evidence="1">
    <location>
        <begin position="291"/>
        <end position="409"/>
    </location>
</feature>